<dbReference type="EMBL" id="BOMI01000065">
    <property type="protein sequence ID" value="GID74799.1"/>
    <property type="molecule type" value="Genomic_DNA"/>
</dbReference>
<proteinExistence type="predicted"/>
<dbReference type="Proteomes" id="UP000609879">
    <property type="component" value="Unassembled WGS sequence"/>
</dbReference>
<dbReference type="InterPro" id="IPR045927">
    <property type="entry name" value="DUF6346"/>
</dbReference>
<reference evidence="2 3" key="1">
    <citation type="submission" date="2021-01" db="EMBL/GenBank/DDBJ databases">
        <title>Whole genome shotgun sequence of Actinoplanes deccanensis NBRC 13994.</title>
        <authorList>
            <person name="Komaki H."/>
            <person name="Tamura T."/>
        </authorList>
    </citation>
    <scope>NUCLEOTIDE SEQUENCE [LARGE SCALE GENOMIC DNA]</scope>
    <source>
        <strain evidence="2 3">NBRC 13994</strain>
    </source>
</reference>
<feature type="transmembrane region" description="Helical" evidence="1">
    <location>
        <begin position="49"/>
        <end position="68"/>
    </location>
</feature>
<evidence type="ECO:0000313" key="2">
    <source>
        <dbReference type="EMBL" id="GID74799.1"/>
    </source>
</evidence>
<evidence type="ECO:0008006" key="4">
    <source>
        <dbReference type="Google" id="ProtNLM"/>
    </source>
</evidence>
<evidence type="ECO:0000256" key="1">
    <source>
        <dbReference type="SAM" id="Phobius"/>
    </source>
</evidence>
<accession>A0ABQ3Y473</accession>
<keyword evidence="1" id="KW-0812">Transmembrane</keyword>
<evidence type="ECO:0000313" key="3">
    <source>
        <dbReference type="Proteomes" id="UP000609879"/>
    </source>
</evidence>
<dbReference type="Pfam" id="PF19873">
    <property type="entry name" value="DUF6346"/>
    <property type="match status" value="1"/>
</dbReference>
<gene>
    <name evidence="2" type="ORF">Ade02nite_34400</name>
</gene>
<feature type="transmembrane region" description="Helical" evidence="1">
    <location>
        <begin position="160"/>
        <end position="183"/>
    </location>
</feature>
<dbReference type="RefSeq" id="WP_203763755.1">
    <property type="nucleotide sequence ID" value="NZ_BAAABO010000012.1"/>
</dbReference>
<sequence>MQPPDDRIAKRLEEIRAREAAADAEPAPADDLGSAVVDRRKGGALRSTVFVIVLIVAAAGLFGLAVTLTRLAGDDFGDAERYGRADVTSCVRHGPITNKGFGYWESCAATITWDGGDTDRATVDAVFTSGDIGSPVRVGDLGTYRTTRELVREDAAYRPWLAWIGYAVGFLAFVPTLVLVLTVREALRRKR</sequence>
<keyword evidence="1" id="KW-0472">Membrane</keyword>
<name>A0ABQ3Y473_9ACTN</name>
<comment type="caution">
    <text evidence="2">The sequence shown here is derived from an EMBL/GenBank/DDBJ whole genome shotgun (WGS) entry which is preliminary data.</text>
</comment>
<keyword evidence="3" id="KW-1185">Reference proteome</keyword>
<keyword evidence="1" id="KW-1133">Transmembrane helix</keyword>
<organism evidence="2 3">
    <name type="scientific">Paractinoplanes deccanensis</name>
    <dbReference type="NCBI Taxonomy" id="113561"/>
    <lineage>
        <taxon>Bacteria</taxon>
        <taxon>Bacillati</taxon>
        <taxon>Actinomycetota</taxon>
        <taxon>Actinomycetes</taxon>
        <taxon>Micromonosporales</taxon>
        <taxon>Micromonosporaceae</taxon>
        <taxon>Paractinoplanes</taxon>
    </lineage>
</organism>
<protein>
    <recommendedName>
        <fullName evidence="4">DUF3592 domain-containing protein</fullName>
    </recommendedName>
</protein>